<gene>
    <name evidence="2" type="primary">AVEN_83701_1</name>
    <name evidence="2" type="ORF">TNIN_128641</name>
</gene>
<evidence type="ECO:0008006" key="4">
    <source>
        <dbReference type="Google" id="ProtNLM"/>
    </source>
</evidence>
<keyword evidence="1" id="KW-0472">Membrane</keyword>
<feature type="transmembrane region" description="Helical" evidence="1">
    <location>
        <begin position="355"/>
        <end position="378"/>
    </location>
</feature>
<feature type="transmembrane region" description="Helical" evidence="1">
    <location>
        <begin position="29"/>
        <end position="48"/>
    </location>
</feature>
<dbReference type="PANTHER" id="PTHR11360:SF303">
    <property type="entry name" value="MAJOR FACILITATOR SUPERFAMILY (MFS) PROFILE DOMAIN-CONTAINING PROTEIN"/>
    <property type="match status" value="1"/>
</dbReference>
<sequence length="384" mass="42213">MLSLSSSKDCGSGCPLIGYLGAKFGIKTVITCGSFMSSIAVFLCFFAENIIAITILWGLIFGFCFGLGCVLVPQVMKNHFSNHLDKAIGLTIAGECVIYLPLTLLTEYSLKTYDYSGTFLMLSGALMHTLPVCLVLSILDQPRSNSLRTVESADSLNEHETKLNQNSFEEHSVPLPSEVPNESVVSAVSGLKLFIDPVFFVIMLTQSLLLYVNIAILTIFVDISRDHGVLTEDEVYPLIGFAVADAIGRIFLGLVTDGGYLSKMNFSALCFAAVGFLIIAFVWIKGFAMVMFFSLSCGLFNGGLFMIGPSMCMHYVENKYYSFAIASRYFLYAPLSFTQAPFIGYFRDTLQSYDGLLYILIGVCFLSAILSLLTPTIIKCRDKR</sequence>
<feature type="transmembrane region" description="Helical" evidence="1">
    <location>
        <begin position="290"/>
        <end position="308"/>
    </location>
</feature>
<keyword evidence="1" id="KW-0812">Transmembrane</keyword>
<evidence type="ECO:0000313" key="2">
    <source>
        <dbReference type="EMBL" id="GFY60310.1"/>
    </source>
</evidence>
<evidence type="ECO:0000313" key="3">
    <source>
        <dbReference type="Proteomes" id="UP000886998"/>
    </source>
</evidence>
<dbReference type="OrthoDB" id="6435476at2759"/>
<name>A0A8X6XXA6_9ARAC</name>
<dbReference type="InterPro" id="IPR036259">
    <property type="entry name" value="MFS_trans_sf"/>
</dbReference>
<proteinExistence type="predicted"/>
<feature type="transmembrane region" description="Helical" evidence="1">
    <location>
        <begin position="266"/>
        <end position="284"/>
    </location>
</feature>
<dbReference type="SUPFAM" id="SSF103473">
    <property type="entry name" value="MFS general substrate transporter"/>
    <property type="match status" value="1"/>
</dbReference>
<dbReference type="Pfam" id="PF07690">
    <property type="entry name" value="MFS_1"/>
    <property type="match status" value="1"/>
</dbReference>
<dbReference type="PANTHER" id="PTHR11360">
    <property type="entry name" value="MONOCARBOXYLATE TRANSPORTER"/>
    <property type="match status" value="1"/>
</dbReference>
<feature type="transmembrane region" description="Helical" evidence="1">
    <location>
        <begin position="118"/>
        <end position="139"/>
    </location>
</feature>
<keyword evidence="1" id="KW-1133">Transmembrane helix</keyword>
<protein>
    <recommendedName>
        <fullName evidence="4">Monocarboxylate transporter</fullName>
    </recommendedName>
</protein>
<feature type="transmembrane region" description="Helical" evidence="1">
    <location>
        <begin position="198"/>
        <end position="223"/>
    </location>
</feature>
<feature type="transmembrane region" description="Helical" evidence="1">
    <location>
        <begin position="54"/>
        <end position="75"/>
    </location>
</feature>
<comment type="caution">
    <text evidence="2">The sequence shown here is derived from an EMBL/GenBank/DDBJ whole genome shotgun (WGS) entry which is preliminary data.</text>
</comment>
<dbReference type="EMBL" id="BMAV01013087">
    <property type="protein sequence ID" value="GFY60310.1"/>
    <property type="molecule type" value="Genomic_DNA"/>
</dbReference>
<dbReference type="GO" id="GO:0008028">
    <property type="term" value="F:monocarboxylic acid transmembrane transporter activity"/>
    <property type="evidence" value="ECO:0007669"/>
    <property type="project" value="TreeGrafter"/>
</dbReference>
<evidence type="ECO:0000256" key="1">
    <source>
        <dbReference type="SAM" id="Phobius"/>
    </source>
</evidence>
<dbReference type="InterPro" id="IPR011701">
    <property type="entry name" value="MFS"/>
</dbReference>
<accession>A0A8X6XXA6</accession>
<dbReference type="AlphaFoldDB" id="A0A8X6XXA6"/>
<organism evidence="2 3">
    <name type="scientific">Trichonephila inaurata madagascariensis</name>
    <dbReference type="NCBI Taxonomy" id="2747483"/>
    <lineage>
        <taxon>Eukaryota</taxon>
        <taxon>Metazoa</taxon>
        <taxon>Ecdysozoa</taxon>
        <taxon>Arthropoda</taxon>
        <taxon>Chelicerata</taxon>
        <taxon>Arachnida</taxon>
        <taxon>Araneae</taxon>
        <taxon>Araneomorphae</taxon>
        <taxon>Entelegynae</taxon>
        <taxon>Araneoidea</taxon>
        <taxon>Nephilidae</taxon>
        <taxon>Trichonephila</taxon>
        <taxon>Trichonephila inaurata</taxon>
    </lineage>
</organism>
<dbReference type="Proteomes" id="UP000886998">
    <property type="component" value="Unassembled WGS sequence"/>
</dbReference>
<dbReference type="InterPro" id="IPR050327">
    <property type="entry name" value="Proton-linked_MCT"/>
</dbReference>
<feature type="transmembrane region" description="Helical" evidence="1">
    <location>
        <begin position="235"/>
        <end position="254"/>
    </location>
</feature>
<keyword evidence="3" id="KW-1185">Reference proteome</keyword>
<reference evidence="2" key="1">
    <citation type="submission" date="2020-08" db="EMBL/GenBank/DDBJ databases">
        <title>Multicomponent nature underlies the extraordinary mechanical properties of spider dragline silk.</title>
        <authorList>
            <person name="Kono N."/>
            <person name="Nakamura H."/>
            <person name="Mori M."/>
            <person name="Yoshida Y."/>
            <person name="Ohtoshi R."/>
            <person name="Malay A.D."/>
            <person name="Moran D.A.P."/>
            <person name="Tomita M."/>
            <person name="Numata K."/>
            <person name="Arakawa K."/>
        </authorList>
    </citation>
    <scope>NUCLEOTIDE SEQUENCE</scope>
</reference>
<feature type="transmembrane region" description="Helical" evidence="1">
    <location>
        <begin position="320"/>
        <end position="343"/>
    </location>
</feature>
<dbReference type="Gene3D" id="1.20.1250.20">
    <property type="entry name" value="MFS general substrate transporter like domains"/>
    <property type="match status" value="2"/>
</dbReference>